<evidence type="ECO:0000313" key="2">
    <source>
        <dbReference type="Proteomes" id="UP001057452"/>
    </source>
</evidence>
<feature type="non-terminal residue" evidence="1">
    <location>
        <position position="1"/>
    </location>
</feature>
<keyword evidence="2" id="KW-1185">Reference proteome</keyword>
<organism evidence="1 2">
    <name type="scientific">Chaenocephalus aceratus</name>
    <name type="common">Blackfin icefish</name>
    <name type="synonym">Chaenichthys aceratus</name>
    <dbReference type="NCBI Taxonomy" id="36190"/>
    <lineage>
        <taxon>Eukaryota</taxon>
        <taxon>Metazoa</taxon>
        <taxon>Chordata</taxon>
        <taxon>Craniata</taxon>
        <taxon>Vertebrata</taxon>
        <taxon>Euteleostomi</taxon>
        <taxon>Actinopterygii</taxon>
        <taxon>Neopterygii</taxon>
        <taxon>Teleostei</taxon>
        <taxon>Neoteleostei</taxon>
        <taxon>Acanthomorphata</taxon>
        <taxon>Eupercaria</taxon>
        <taxon>Perciformes</taxon>
        <taxon>Notothenioidei</taxon>
        <taxon>Channichthyidae</taxon>
        <taxon>Chaenocephalus</taxon>
    </lineage>
</organism>
<dbReference type="Proteomes" id="UP001057452">
    <property type="component" value="Chromosome 3"/>
</dbReference>
<protein>
    <submittedName>
        <fullName evidence="1">Uncharacterized protein</fullName>
    </submittedName>
</protein>
<name>A0ACB9XSU4_CHAAC</name>
<feature type="non-terminal residue" evidence="1">
    <location>
        <position position="69"/>
    </location>
</feature>
<proteinExistence type="predicted"/>
<evidence type="ECO:0000313" key="1">
    <source>
        <dbReference type="EMBL" id="KAI4830575.1"/>
    </source>
</evidence>
<accession>A0ACB9XSU4</accession>
<comment type="caution">
    <text evidence="1">The sequence shown here is derived from an EMBL/GenBank/DDBJ whole genome shotgun (WGS) entry which is preliminary data.</text>
</comment>
<dbReference type="EMBL" id="CM043787">
    <property type="protein sequence ID" value="KAI4830575.1"/>
    <property type="molecule type" value="Genomic_DNA"/>
</dbReference>
<sequence>HLFSTSPASTDKPRPPHQLTCAPSCHSSAIRPVWIKGIRGEGEGEYGSLRGDGEIRRKEKEVGRRRLRE</sequence>
<reference evidence="1" key="1">
    <citation type="submission" date="2022-05" db="EMBL/GenBank/DDBJ databases">
        <title>Chromosome-level genome of Chaenocephalus aceratus.</title>
        <authorList>
            <person name="Park H."/>
        </authorList>
    </citation>
    <scope>NUCLEOTIDE SEQUENCE</scope>
    <source>
        <strain evidence="1">KU_202001</strain>
    </source>
</reference>
<gene>
    <name evidence="1" type="ORF">KUCAC02_002196</name>
</gene>